<keyword evidence="3" id="KW-1185">Reference proteome</keyword>
<dbReference type="AlphaFoldDB" id="A0AAV4X586"/>
<keyword evidence="1" id="KW-0472">Membrane</keyword>
<evidence type="ECO:0000313" key="3">
    <source>
        <dbReference type="Proteomes" id="UP001054945"/>
    </source>
</evidence>
<feature type="transmembrane region" description="Helical" evidence="1">
    <location>
        <begin position="49"/>
        <end position="70"/>
    </location>
</feature>
<dbReference type="EMBL" id="BPLR01017281">
    <property type="protein sequence ID" value="GIY90026.1"/>
    <property type="molecule type" value="Genomic_DNA"/>
</dbReference>
<protein>
    <submittedName>
        <fullName evidence="2">Uncharacterized protein</fullName>
    </submittedName>
</protein>
<evidence type="ECO:0000313" key="2">
    <source>
        <dbReference type="EMBL" id="GIY90026.1"/>
    </source>
</evidence>
<dbReference type="Proteomes" id="UP001054945">
    <property type="component" value="Unassembled WGS sequence"/>
</dbReference>
<reference evidence="2 3" key="1">
    <citation type="submission" date="2021-06" db="EMBL/GenBank/DDBJ databases">
        <title>Caerostris extrusa draft genome.</title>
        <authorList>
            <person name="Kono N."/>
            <person name="Arakawa K."/>
        </authorList>
    </citation>
    <scope>NUCLEOTIDE SEQUENCE [LARGE SCALE GENOMIC DNA]</scope>
</reference>
<proteinExistence type="predicted"/>
<gene>
    <name evidence="2" type="ORF">CEXT_806001</name>
</gene>
<evidence type="ECO:0000256" key="1">
    <source>
        <dbReference type="SAM" id="Phobius"/>
    </source>
</evidence>
<keyword evidence="1" id="KW-1133">Transmembrane helix</keyword>
<accession>A0AAV4X586</accession>
<sequence>MKDYAYAAPRLFQLNKPKISFPNCISEELQIYTNLGKIPAHTYSPRVSFIPGAAELVYVAAFPPFLKNFFLIRKRRKLHKLLHPAGLSGMEVLLELVTSDPEIGGQNRPRTTFCSRSPARQRGCFHSA</sequence>
<comment type="caution">
    <text evidence="2">The sequence shown here is derived from an EMBL/GenBank/DDBJ whole genome shotgun (WGS) entry which is preliminary data.</text>
</comment>
<name>A0AAV4X586_CAEEX</name>
<keyword evidence="1" id="KW-0812">Transmembrane</keyword>
<organism evidence="2 3">
    <name type="scientific">Caerostris extrusa</name>
    <name type="common">Bark spider</name>
    <name type="synonym">Caerostris bankana</name>
    <dbReference type="NCBI Taxonomy" id="172846"/>
    <lineage>
        <taxon>Eukaryota</taxon>
        <taxon>Metazoa</taxon>
        <taxon>Ecdysozoa</taxon>
        <taxon>Arthropoda</taxon>
        <taxon>Chelicerata</taxon>
        <taxon>Arachnida</taxon>
        <taxon>Araneae</taxon>
        <taxon>Araneomorphae</taxon>
        <taxon>Entelegynae</taxon>
        <taxon>Araneoidea</taxon>
        <taxon>Araneidae</taxon>
        <taxon>Caerostris</taxon>
    </lineage>
</organism>